<name>A0ACC4C950_POPAL</name>
<comment type="caution">
    <text evidence="1">The sequence shown here is derived from an EMBL/GenBank/DDBJ whole genome shotgun (WGS) entry which is preliminary data.</text>
</comment>
<gene>
    <name evidence="1" type="ORF">D5086_010049</name>
</gene>
<sequence length="154" mass="17064">MALHASMNMSTMLLLQGAGVFMFKPCSLLKREVEIAHRQGVRRSSSLSFPSSCPSLHMLQSKIIKSTIVCKAQEAVGVVQEVTDSSWDSLVIGCEIPVLVEFWAPWCGPCRMITPVIDELHSHSANVQEWREEGRWFIGAVPKATLAAAIEKIR</sequence>
<evidence type="ECO:0000313" key="2">
    <source>
        <dbReference type="Proteomes" id="UP000309997"/>
    </source>
</evidence>
<accession>A0ACC4C950</accession>
<keyword evidence="2" id="KW-1185">Reference proteome</keyword>
<protein>
    <submittedName>
        <fullName evidence="1">Uncharacterized protein</fullName>
    </submittedName>
</protein>
<dbReference type="EMBL" id="RCHU02000005">
    <property type="protein sequence ID" value="KAL3591409.1"/>
    <property type="molecule type" value="Genomic_DNA"/>
</dbReference>
<evidence type="ECO:0000313" key="1">
    <source>
        <dbReference type="EMBL" id="KAL3591409.1"/>
    </source>
</evidence>
<proteinExistence type="predicted"/>
<reference evidence="1 2" key="1">
    <citation type="journal article" date="2024" name="Plant Biotechnol. J.">
        <title>Genome and CRISPR/Cas9 system of a widespread forest tree (Populus alba) in the world.</title>
        <authorList>
            <person name="Liu Y.J."/>
            <person name="Jiang P.F."/>
            <person name="Han X.M."/>
            <person name="Li X.Y."/>
            <person name="Wang H.M."/>
            <person name="Wang Y.J."/>
            <person name="Wang X.X."/>
            <person name="Zeng Q.Y."/>
        </authorList>
    </citation>
    <scope>NUCLEOTIDE SEQUENCE [LARGE SCALE GENOMIC DNA]</scope>
    <source>
        <strain evidence="2">cv. PAL-ZL1</strain>
    </source>
</reference>
<organism evidence="1 2">
    <name type="scientific">Populus alba</name>
    <name type="common">White poplar</name>
    <dbReference type="NCBI Taxonomy" id="43335"/>
    <lineage>
        <taxon>Eukaryota</taxon>
        <taxon>Viridiplantae</taxon>
        <taxon>Streptophyta</taxon>
        <taxon>Embryophyta</taxon>
        <taxon>Tracheophyta</taxon>
        <taxon>Spermatophyta</taxon>
        <taxon>Magnoliopsida</taxon>
        <taxon>eudicotyledons</taxon>
        <taxon>Gunneridae</taxon>
        <taxon>Pentapetalae</taxon>
        <taxon>rosids</taxon>
        <taxon>fabids</taxon>
        <taxon>Malpighiales</taxon>
        <taxon>Salicaceae</taxon>
        <taxon>Saliceae</taxon>
        <taxon>Populus</taxon>
    </lineage>
</organism>
<dbReference type="Proteomes" id="UP000309997">
    <property type="component" value="Unassembled WGS sequence"/>
</dbReference>